<protein>
    <submittedName>
        <fullName evidence="1">Uncharacterized protein</fullName>
    </submittedName>
</protein>
<name>A0A090GM14_MESPL</name>
<evidence type="ECO:0000313" key="2">
    <source>
        <dbReference type="Proteomes" id="UP000046373"/>
    </source>
</evidence>
<dbReference type="Proteomes" id="UP000046373">
    <property type="component" value="Unassembled WGS sequence"/>
</dbReference>
<proteinExistence type="predicted"/>
<dbReference type="EMBL" id="CCNB01000015">
    <property type="protein sequence ID" value="CDX38145.1"/>
    <property type="molecule type" value="Genomic_DNA"/>
</dbReference>
<dbReference type="AlphaFoldDB" id="A0A090GM14"/>
<gene>
    <name evidence="1" type="ORF">MPLDJ20_220070</name>
</gene>
<accession>A0A090GM14</accession>
<reference evidence="1 2" key="1">
    <citation type="submission" date="2014-08" db="EMBL/GenBank/DDBJ databases">
        <authorList>
            <person name="Moulin Lionel"/>
        </authorList>
    </citation>
    <scope>NUCLEOTIDE SEQUENCE [LARGE SCALE GENOMIC DNA]</scope>
</reference>
<evidence type="ECO:0000313" key="1">
    <source>
        <dbReference type="EMBL" id="CDX38145.1"/>
    </source>
</evidence>
<organism evidence="1 2">
    <name type="scientific">Mesorhizobium plurifarium</name>
    <dbReference type="NCBI Taxonomy" id="69974"/>
    <lineage>
        <taxon>Bacteria</taxon>
        <taxon>Pseudomonadati</taxon>
        <taxon>Pseudomonadota</taxon>
        <taxon>Alphaproteobacteria</taxon>
        <taxon>Hyphomicrobiales</taxon>
        <taxon>Phyllobacteriaceae</taxon>
        <taxon>Mesorhizobium</taxon>
    </lineage>
</organism>
<sequence length="70" mass="8474">MQRQGRRRFRSDRRMIPWRSIRPTASVKTYTIDSVPVRIFDPAKSIVDCFRFRNGRAERFQRFGHVSNCR</sequence>